<dbReference type="InterPro" id="IPR025997">
    <property type="entry name" value="SBP_2_dom"/>
</dbReference>
<evidence type="ECO:0000313" key="7">
    <source>
        <dbReference type="EMBL" id="KAE9628741.1"/>
    </source>
</evidence>
<evidence type="ECO:0000313" key="8">
    <source>
        <dbReference type="Proteomes" id="UP000483018"/>
    </source>
</evidence>
<evidence type="ECO:0000256" key="1">
    <source>
        <dbReference type="ARBA" id="ARBA00004196"/>
    </source>
</evidence>
<dbReference type="Gene3D" id="3.40.50.2300">
    <property type="match status" value="2"/>
</dbReference>
<dbReference type="EMBL" id="WSLF01000019">
    <property type="protein sequence ID" value="KAE9628741.1"/>
    <property type="molecule type" value="Genomic_DNA"/>
</dbReference>
<dbReference type="PANTHER" id="PTHR46847">
    <property type="entry name" value="D-ALLOSE-BINDING PERIPLASMIC PROTEIN-RELATED"/>
    <property type="match status" value="1"/>
</dbReference>
<feature type="compositionally biased region" description="Low complexity" evidence="4">
    <location>
        <begin position="28"/>
        <end position="49"/>
    </location>
</feature>
<comment type="similarity">
    <text evidence="2">Belongs to the bacterial solute-binding protein 2 family.</text>
</comment>
<feature type="domain" description="Periplasmic binding protein" evidence="6">
    <location>
        <begin position="60"/>
        <end position="304"/>
    </location>
</feature>
<evidence type="ECO:0000256" key="4">
    <source>
        <dbReference type="SAM" id="MobiDB-lite"/>
    </source>
</evidence>
<feature type="signal peptide" evidence="5">
    <location>
        <begin position="1"/>
        <end position="24"/>
    </location>
</feature>
<dbReference type="Pfam" id="PF13407">
    <property type="entry name" value="Peripla_BP_4"/>
    <property type="match status" value="1"/>
</dbReference>
<dbReference type="OrthoDB" id="9814427at2"/>
<organism evidence="7 8">
    <name type="scientific">Defluviitalea raffinosedens</name>
    <dbReference type="NCBI Taxonomy" id="1450156"/>
    <lineage>
        <taxon>Bacteria</taxon>
        <taxon>Bacillati</taxon>
        <taxon>Bacillota</taxon>
        <taxon>Clostridia</taxon>
        <taxon>Lachnospirales</taxon>
        <taxon>Defluviitaleaceae</taxon>
        <taxon>Defluviitalea</taxon>
    </lineage>
</organism>
<feature type="chain" id="PRO_5028985681" evidence="5">
    <location>
        <begin position="25"/>
        <end position="355"/>
    </location>
</feature>
<dbReference type="RefSeq" id="WP_158741711.1">
    <property type="nucleotide sequence ID" value="NZ_JAFBEP010000022.1"/>
</dbReference>
<keyword evidence="3 5" id="KW-0732">Signal</keyword>
<evidence type="ECO:0000256" key="2">
    <source>
        <dbReference type="ARBA" id="ARBA00007639"/>
    </source>
</evidence>
<evidence type="ECO:0000256" key="5">
    <source>
        <dbReference type="SAM" id="SignalP"/>
    </source>
</evidence>
<gene>
    <name evidence="7" type="ORF">GND95_13620</name>
</gene>
<feature type="region of interest" description="Disordered" evidence="4">
    <location>
        <begin position="27"/>
        <end position="50"/>
    </location>
</feature>
<keyword evidence="8" id="KW-1185">Reference proteome</keyword>
<sequence>MKTFKKFIALMLTGMLITALTACGGSKTTEAPATADTPAAEAPAASAPAETKEDKDLIYVGFVQVGAESDWRMANTKSMQETFTEENGFKFEMVDAQQKTDKQITAIRDFIQKDVDYIVLAPNTEAGWDTVLGEARDAGIPVIIVDRMIQTSDDSLFTAWVGSNFKQEGYDAVDALAEALKLKGIDPKAEEINIVTLQGTMGSSAQIGRTDGFAEKMKEYPNWKMLDRQSGDFTQEKGQEVMESFLKSYPDIDVVIAENDNMAFGAINAIKAAGKTCGPNGDITIVSFDAVKAAFEAMIAGDIDVDVECNPLHGPRVKEIIEKLEAGQTVDKIAYVKEDVFFAKDAANIIGSRQY</sequence>
<evidence type="ECO:0000259" key="6">
    <source>
        <dbReference type="Pfam" id="PF13407"/>
    </source>
</evidence>
<dbReference type="CDD" id="cd06309">
    <property type="entry name" value="PBP1_galactofuranose_YtfQ-like"/>
    <property type="match status" value="1"/>
</dbReference>
<dbReference type="PANTHER" id="PTHR46847:SF3">
    <property type="entry name" value="GALACTOFURANOSE-BINDING PROTEIN YTFQ"/>
    <property type="match status" value="1"/>
</dbReference>
<protein>
    <submittedName>
        <fullName evidence="7">Substrate-binding domain-containing protein</fullName>
    </submittedName>
</protein>
<dbReference type="PROSITE" id="PS51257">
    <property type="entry name" value="PROKAR_LIPOPROTEIN"/>
    <property type="match status" value="1"/>
</dbReference>
<proteinExistence type="inferred from homology"/>
<dbReference type="AlphaFoldDB" id="A0A7C8HD03"/>
<dbReference type="GO" id="GO:0030246">
    <property type="term" value="F:carbohydrate binding"/>
    <property type="evidence" value="ECO:0007669"/>
    <property type="project" value="UniProtKB-ARBA"/>
</dbReference>
<comment type="subcellular location">
    <subcellularLocation>
        <location evidence="1">Cell envelope</location>
    </subcellularLocation>
</comment>
<dbReference type="SUPFAM" id="SSF53822">
    <property type="entry name" value="Periplasmic binding protein-like I"/>
    <property type="match status" value="1"/>
</dbReference>
<dbReference type="GO" id="GO:0030313">
    <property type="term" value="C:cell envelope"/>
    <property type="evidence" value="ECO:0007669"/>
    <property type="project" value="UniProtKB-SubCell"/>
</dbReference>
<evidence type="ECO:0000256" key="3">
    <source>
        <dbReference type="ARBA" id="ARBA00022729"/>
    </source>
</evidence>
<comment type="caution">
    <text evidence="7">The sequence shown here is derived from an EMBL/GenBank/DDBJ whole genome shotgun (WGS) entry which is preliminary data.</text>
</comment>
<dbReference type="Proteomes" id="UP000483018">
    <property type="component" value="Unassembled WGS sequence"/>
</dbReference>
<reference evidence="7 8" key="1">
    <citation type="submission" date="2019-12" db="EMBL/GenBank/DDBJ databases">
        <title>Defluviitalea raffinosedens, isolated from a biogas fermenter, genome sequencing and characterization.</title>
        <authorList>
            <person name="Rettenmaier R."/>
            <person name="Schneider M."/>
            <person name="Neuhaus K."/>
            <person name="Liebl W."/>
            <person name="Zverlov V."/>
        </authorList>
    </citation>
    <scope>NUCLEOTIDE SEQUENCE [LARGE SCALE GENOMIC DNA]</scope>
    <source>
        <strain evidence="7 8">249c-K6</strain>
    </source>
</reference>
<accession>A0A7C8HD03</accession>
<dbReference type="InterPro" id="IPR028082">
    <property type="entry name" value="Peripla_BP_I"/>
</dbReference>
<name>A0A7C8HD03_9FIRM</name>